<gene>
    <name evidence="1" type="ORF">A2Z67_02310</name>
</gene>
<name>A0A1F7X1G6_9BACT</name>
<protein>
    <submittedName>
        <fullName evidence="1">Uncharacterized protein</fullName>
    </submittedName>
</protein>
<accession>A0A1F7X1G6</accession>
<organism evidence="1 2">
    <name type="scientific">Candidatus Woesebacteria bacterium RBG_13_36_22</name>
    <dbReference type="NCBI Taxonomy" id="1802478"/>
    <lineage>
        <taxon>Bacteria</taxon>
        <taxon>Candidatus Woeseibacteriota</taxon>
    </lineage>
</organism>
<dbReference type="AlphaFoldDB" id="A0A1F7X1G6"/>
<comment type="caution">
    <text evidence="1">The sequence shown here is derived from an EMBL/GenBank/DDBJ whole genome shotgun (WGS) entry which is preliminary data.</text>
</comment>
<proteinExistence type="predicted"/>
<evidence type="ECO:0000313" key="2">
    <source>
        <dbReference type="Proteomes" id="UP000176939"/>
    </source>
</evidence>
<evidence type="ECO:0000313" key="1">
    <source>
        <dbReference type="EMBL" id="OGM08817.1"/>
    </source>
</evidence>
<sequence length="224" mass="23782">MAFPTIISRSQNTDAANTLTHPITMPSSILAGDLVIICFSVDASETPTVTTGTNWQTMVTVDNSTDTLAVFYKFYYVDGPETVVVTTTNEMASHICFQIRNYHRSGLSFPLSVCSSTSGSSTNADPPSHTPLYGTADYLWIIVCGHDSTVVASACDSNFSNLTTQAGVSTLSASISVANRSYNTGIAYNPAAFTTTTEQWCAVTIAIPPVMGIGMNIRGTIAMS</sequence>
<dbReference type="EMBL" id="MGFQ01000035">
    <property type="protein sequence ID" value="OGM08817.1"/>
    <property type="molecule type" value="Genomic_DNA"/>
</dbReference>
<dbReference type="Proteomes" id="UP000176939">
    <property type="component" value="Unassembled WGS sequence"/>
</dbReference>
<reference evidence="1 2" key="1">
    <citation type="journal article" date="2016" name="Nat. Commun.">
        <title>Thousands of microbial genomes shed light on interconnected biogeochemical processes in an aquifer system.</title>
        <authorList>
            <person name="Anantharaman K."/>
            <person name="Brown C.T."/>
            <person name="Hug L.A."/>
            <person name="Sharon I."/>
            <person name="Castelle C.J."/>
            <person name="Probst A.J."/>
            <person name="Thomas B.C."/>
            <person name="Singh A."/>
            <person name="Wilkins M.J."/>
            <person name="Karaoz U."/>
            <person name="Brodie E.L."/>
            <person name="Williams K.H."/>
            <person name="Hubbard S.S."/>
            <person name="Banfield J.F."/>
        </authorList>
    </citation>
    <scope>NUCLEOTIDE SEQUENCE [LARGE SCALE GENOMIC DNA]</scope>
</reference>